<comment type="caution">
    <text evidence="4">The sequence shown here is derived from an EMBL/GenBank/DDBJ whole genome shotgun (WGS) entry which is preliminary data.</text>
</comment>
<reference evidence="4 5" key="1">
    <citation type="submission" date="2017-02" db="EMBL/GenBank/DDBJ databases">
        <title>The new phylogeny of genus Mycobacterium.</title>
        <authorList>
            <person name="Tortoli E."/>
            <person name="Trovato A."/>
            <person name="Cirillo D.M."/>
        </authorList>
    </citation>
    <scope>NUCLEOTIDE SEQUENCE [LARGE SCALE GENOMIC DNA]</scope>
    <source>
        <strain evidence="4 5">DSM 45578</strain>
    </source>
</reference>
<organism evidence="4 5">
    <name type="scientific">Mycolicibacterium bacteremicum</name>
    <name type="common">Mycobacterium bacteremicum</name>
    <dbReference type="NCBI Taxonomy" id="564198"/>
    <lineage>
        <taxon>Bacteria</taxon>
        <taxon>Bacillati</taxon>
        <taxon>Actinomycetota</taxon>
        <taxon>Actinomycetes</taxon>
        <taxon>Mycobacteriales</taxon>
        <taxon>Mycobacteriaceae</taxon>
        <taxon>Mycolicibacterium</taxon>
    </lineage>
</organism>
<feature type="domain" description="HTH tetR-type" evidence="3">
    <location>
        <begin position="5"/>
        <end position="65"/>
    </location>
</feature>
<dbReference type="PRINTS" id="PR00455">
    <property type="entry name" value="HTHTETR"/>
</dbReference>
<dbReference type="GO" id="GO:0006355">
    <property type="term" value="P:regulation of DNA-templated transcription"/>
    <property type="evidence" value="ECO:0007669"/>
    <property type="project" value="UniProtKB-ARBA"/>
</dbReference>
<dbReference type="PANTHER" id="PTHR30328">
    <property type="entry name" value="TRANSCRIPTIONAL REPRESSOR"/>
    <property type="match status" value="1"/>
</dbReference>
<dbReference type="SUPFAM" id="SSF48498">
    <property type="entry name" value="Tetracyclin repressor-like, C-terminal domain"/>
    <property type="match status" value="1"/>
</dbReference>
<dbReference type="STRING" id="564198.BST17_13560"/>
<dbReference type="AlphaFoldDB" id="A0A1W9YXK0"/>
<dbReference type="Gene3D" id="1.10.357.10">
    <property type="entry name" value="Tetracycline Repressor, domain 2"/>
    <property type="match status" value="1"/>
</dbReference>
<sequence length="189" mass="20546">MRSAPQLRSEILGAARVEFARYGLAGARVDRIARLAHASKERLYAHFGDKEALFREVFATDGMEFYRSVTLRADAVAEFVGDVFDLATTRPEHLRMITWAKLEGFDLGAPDFDGEPVPGQAIAAIEAAKANGHVDPAWAAADLIVMLFAIGLAWAQSPHPDAVTDDLGVIAHRRAVAVDAGRRLIAARR</sequence>
<evidence type="ECO:0000256" key="2">
    <source>
        <dbReference type="PROSITE-ProRule" id="PRU00335"/>
    </source>
</evidence>
<dbReference type="InterPro" id="IPR036271">
    <property type="entry name" value="Tet_transcr_reg_TetR-rel_C_sf"/>
</dbReference>
<evidence type="ECO:0000259" key="3">
    <source>
        <dbReference type="PROSITE" id="PS50977"/>
    </source>
</evidence>
<dbReference type="InterPro" id="IPR050109">
    <property type="entry name" value="HTH-type_TetR-like_transc_reg"/>
</dbReference>
<gene>
    <name evidence="4" type="ORF">BST17_13560</name>
</gene>
<evidence type="ECO:0000313" key="4">
    <source>
        <dbReference type="EMBL" id="ORA04717.1"/>
    </source>
</evidence>
<name>A0A1W9YXK0_MYCBA</name>
<dbReference type="GO" id="GO:0003677">
    <property type="term" value="F:DNA binding"/>
    <property type="evidence" value="ECO:0007669"/>
    <property type="project" value="UniProtKB-UniRule"/>
</dbReference>
<dbReference type="PROSITE" id="PS50977">
    <property type="entry name" value="HTH_TETR_2"/>
    <property type="match status" value="1"/>
</dbReference>
<evidence type="ECO:0000256" key="1">
    <source>
        <dbReference type="ARBA" id="ARBA00023125"/>
    </source>
</evidence>
<dbReference type="InterPro" id="IPR001647">
    <property type="entry name" value="HTH_TetR"/>
</dbReference>
<proteinExistence type="predicted"/>
<dbReference type="InterPro" id="IPR041467">
    <property type="entry name" value="Sco4008_C"/>
</dbReference>
<protein>
    <submittedName>
        <fullName evidence="4">TetR family transcriptional regulator</fullName>
    </submittedName>
</protein>
<keyword evidence="5" id="KW-1185">Reference proteome</keyword>
<dbReference type="Proteomes" id="UP000192366">
    <property type="component" value="Unassembled WGS sequence"/>
</dbReference>
<dbReference type="OrthoDB" id="4726108at2"/>
<dbReference type="RefSeq" id="WP_083058633.1">
    <property type="nucleotide sequence ID" value="NZ_JACKVM010000016.1"/>
</dbReference>
<dbReference type="SUPFAM" id="SSF46689">
    <property type="entry name" value="Homeodomain-like"/>
    <property type="match status" value="1"/>
</dbReference>
<evidence type="ECO:0000313" key="5">
    <source>
        <dbReference type="Proteomes" id="UP000192366"/>
    </source>
</evidence>
<dbReference type="EMBL" id="MVHJ01000009">
    <property type="protein sequence ID" value="ORA04717.1"/>
    <property type="molecule type" value="Genomic_DNA"/>
</dbReference>
<dbReference type="PANTHER" id="PTHR30328:SF54">
    <property type="entry name" value="HTH-TYPE TRANSCRIPTIONAL REPRESSOR SCO4008"/>
    <property type="match status" value="1"/>
</dbReference>
<keyword evidence="1 2" id="KW-0238">DNA-binding</keyword>
<dbReference type="Pfam" id="PF00440">
    <property type="entry name" value="TetR_N"/>
    <property type="match status" value="1"/>
</dbReference>
<dbReference type="Pfam" id="PF17926">
    <property type="entry name" value="TetR_C_21"/>
    <property type="match status" value="1"/>
</dbReference>
<dbReference type="InterPro" id="IPR009057">
    <property type="entry name" value="Homeodomain-like_sf"/>
</dbReference>
<feature type="DNA-binding region" description="H-T-H motif" evidence="2">
    <location>
        <begin position="28"/>
        <end position="47"/>
    </location>
</feature>
<accession>A0A1W9YXK0</accession>